<dbReference type="PANTHER" id="PTHR47926">
    <property type="entry name" value="PENTATRICOPEPTIDE REPEAT-CONTAINING PROTEIN"/>
    <property type="match status" value="1"/>
</dbReference>
<dbReference type="InterPro" id="IPR011990">
    <property type="entry name" value="TPR-like_helical_dom_sf"/>
</dbReference>
<feature type="region of interest" description="Disordered" evidence="3">
    <location>
        <begin position="128"/>
        <end position="163"/>
    </location>
</feature>
<feature type="compositionally biased region" description="Low complexity" evidence="3">
    <location>
        <begin position="132"/>
        <end position="143"/>
    </location>
</feature>
<dbReference type="PANTHER" id="PTHR47926:SF347">
    <property type="entry name" value="PENTATRICOPEPTIDE REPEAT-CONTAINING PROTEIN"/>
    <property type="match status" value="1"/>
</dbReference>
<gene>
    <name evidence="4" type="ORF">SLEP1_g25602</name>
</gene>
<dbReference type="AlphaFoldDB" id="A0AAV5JTY4"/>
<evidence type="ECO:0008006" key="6">
    <source>
        <dbReference type="Google" id="ProtNLM"/>
    </source>
</evidence>
<dbReference type="GO" id="GO:0009451">
    <property type="term" value="P:RNA modification"/>
    <property type="evidence" value="ECO:0007669"/>
    <property type="project" value="InterPro"/>
</dbReference>
<dbReference type="PROSITE" id="PS51375">
    <property type="entry name" value="PPR"/>
    <property type="match status" value="2"/>
</dbReference>
<dbReference type="InterPro" id="IPR046960">
    <property type="entry name" value="PPR_At4g14850-like_plant"/>
</dbReference>
<dbReference type="Pfam" id="PF12854">
    <property type="entry name" value="PPR_1"/>
    <property type="match status" value="1"/>
</dbReference>
<comment type="caution">
    <text evidence="4">The sequence shown here is derived from an EMBL/GenBank/DDBJ whole genome shotgun (WGS) entry which is preliminary data.</text>
</comment>
<evidence type="ECO:0000313" key="5">
    <source>
        <dbReference type="Proteomes" id="UP001054252"/>
    </source>
</evidence>
<keyword evidence="5" id="KW-1185">Reference proteome</keyword>
<accession>A0AAV5JTY4</accession>
<dbReference type="Proteomes" id="UP001054252">
    <property type="component" value="Unassembled WGS sequence"/>
</dbReference>
<proteinExistence type="predicted"/>
<evidence type="ECO:0000313" key="4">
    <source>
        <dbReference type="EMBL" id="GKV14782.1"/>
    </source>
</evidence>
<name>A0AAV5JTY4_9ROSI</name>
<sequence length="163" mass="18083">MQLSIHLITFFSNAQQPVNANKFIIRSSLALGKMDVAHHLFDKMCERNKISLNMMISGFALNYDCDGAFEMLERMELEGLEPDDVTWTSLLSSHAQCGRNQEALKLFDSMRMGGIRVVKCGLESSNAVSLPRTRGSSSGTSTSKMDEVSEVAKMPDLGLKEEE</sequence>
<reference evidence="4 5" key="1">
    <citation type="journal article" date="2021" name="Commun. Biol.">
        <title>The genome of Shorea leprosula (Dipterocarpaceae) highlights the ecological relevance of drought in aseasonal tropical rainforests.</title>
        <authorList>
            <person name="Ng K.K.S."/>
            <person name="Kobayashi M.J."/>
            <person name="Fawcett J.A."/>
            <person name="Hatakeyama M."/>
            <person name="Paape T."/>
            <person name="Ng C.H."/>
            <person name="Ang C.C."/>
            <person name="Tnah L.H."/>
            <person name="Lee C.T."/>
            <person name="Nishiyama T."/>
            <person name="Sese J."/>
            <person name="O'Brien M.J."/>
            <person name="Copetti D."/>
            <person name="Mohd Noor M.I."/>
            <person name="Ong R.C."/>
            <person name="Putra M."/>
            <person name="Sireger I.Z."/>
            <person name="Indrioko S."/>
            <person name="Kosugi Y."/>
            <person name="Izuno A."/>
            <person name="Isagi Y."/>
            <person name="Lee S.L."/>
            <person name="Shimizu K.K."/>
        </authorList>
    </citation>
    <scope>NUCLEOTIDE SEQUENCE [LARGE SCALE GENOMIC DNA]</scope>
    <source>
        <strain evidence="4">214</strain>
    </source>
</reference>
<dbReference type="InterPro" id="IPR002885">
    <property type="entry name" value="PPR_rpt"/>
</dbReference>
<dbReference type="NCBIfam" id="TIGR00756">
    <property type="entry name" value="PPR"/>
    <property type="match status" value="2"/>
</dbReference>
<dbReference type="GO" id="GO:0003723">
    <property type="term" value="F:RNA binding"/>
    <property type="evidence" value="ECO:0007669"/>
    <property type="project" value="InterPro"/>
</dbReference>
<dbReference type="Gene3D" id="1.25.40.10">
    <property type="entry name" value="Tetratricopeptide repeat domain"/>
    <property type="match status" value="1"/>
</dbReference>
<protein>
    <recommendedName>
        <fullName evidence="6">Pentatricopeptide repeat-containing protein</fullName>
    </recommendedName>
</protein>
<evidence type="ECO:0000256" key="1">
    <source>
        <dbReference type="ARBA" id="ARBA00022737"/>
    </source>
</evidence>
<feature type="repeat" description="PPR" evidence="2">
    <location>
        <begin position="48"/>
        <end position="82"/>
    </location>
</feature>
<evidence type="ECO:0000256" key="2">
    <source>
        <dbReference type="PROSITE-ProRule" id="PRU00708"/>
    </source>
</evidence>
<evidence type="ECO:0000256" key="3">
    <source>
        <dbReference type="SAM" id="MobiDB-lite"/>
    </source>
</evidence>
<keyword evidence="1" id="KW-0677">Repeat</keyword>
<organism evidence="4 5">
    <name type="scientific">Rubroshorea leprosula</name>
    <dbReference type="NCBI Taxonomy" id="152421"/>
    <lineage>
        <taxon>Eukaryota</taxon>
        <taxon>Viridiplantae</taxon>
        <taxon>Streptophyta</taxon>
        <taxon>Embryophyta</taxon>
        <taxon>Tracheophyta</taxon>
        <taxon>Spermatophyta</taxon>
        <taxon>Magnoliopsida</taxon>
        <taxon>eudicotyledons</taxon>
        <taxon>Gunneridae</taxon>
        <taxon>Pentapetalae</taxon>
        <taxon>rosids</taxon>
        <taxon>malvids</taxon>
        <taxon>Malvales</taxon>
        <taxon>Dipterocarpaceae</taxon>
        <taxon>Rubroshorea</taxon>
    </lineage>
</organism>
<dbReference type="EMBL" id="BPVZ01000041">
    <property type="protein sequence ID" value="GKV14782.1"/>
    <property type="molecule type" value="Genomic_DNA"/>
</dbReference>
<feature type="repeat" description="PPR" evidence="2">
    <location>
        <begin position="83"/>
        <end position="117"/>
    </location>
</feature>